<name>A0A6P2D9J1_9BACT</name>
<keyword evidence="4" id="KW-1185">Reference proteome</keyword>
<dbReference type="InterPro" id="IPR041657">
    <property type="entry name" value="HTH_17"/>
</dbReference>
<dbReference type="AlphaFoldDB" id="A0A6P2D9J1"/>
<reference evidence="3 4" key="1">
    <citation type="submission" date="2019-05" db="EMBL/GenBank/DDBJ databases">
        <authorList>
            <consortium name="Science for Life Laboratories"/>
        </authorList>
    </citation>
    <scope>NUCLEOTIDE SEQUENCE [LARGE SCALE GENOMIC DNA]</scope>
    <source>
        <strain evidence="3">Soil9</strain>
    </source>
</reference>
<evidence type="ECO:0000313" key="3">
    <source>
        <dbReference type="EMBL" id="VTR97025.1"/>
    </source>
</evidence>
<organism evidence="3 4">
    <name type="scientific">Gemmata massiliana</name>
    <dbReference type="NCBI Taxonomy" id="1210884"/>
    <lineage>
        <taxon>Bacteria</taxon>
        <taxon>Pseudomonadati</taxon>
        <taxon>Planctomycetota</taxon>
        <taxon>Planctomycetia</taxon>
        <taxon>Gemmatales</taxon>
        <taxon>Gemmataceae</taxon>
        <taxon>Gemmata</taxon>
    </lineage>
</organism>
<feature type="region of interest" description="Disordered" evidence="1">
    <location>
        <begin position="96"/>
        <end position="123"/>
    </location>
</feature>
<evidence type="ECO:0000256" key="1">
    <source>
        <dbReference type="SAM" id="MobiDB-lite"/>
    </source>
</evidence>
<proteinExistence type="predicted"/>
<sequence length="123" mass="13478">MVKPSNNSSGRPSALGRDDFAAYIPAFIEAVRAAGFVTGRGFTVADVAKRYRVSEDKVRAWIKAGLLKAVNTQDVACGKPRFVVLPEALAEFEQTRSPAQLPKIPRRRRPTGQIDFFPDSDAT</sequence>
<evidence type="ECO:0000313" key="4">
    <source>
        <dbReference type="Proteomes" id="UP000464178"/>
    </source>
</evidence>
<evidence type="ECO:0000259" key="2">
    <source>
        <dbReference type="Pfam" id="PF12728"/>
    </source>
</evidence>
<dbReference type="Pfam" id="PF12728">
    <property type="entry name" value="HTH_17"/>
    <property type="match status" value="1"/>
</dbReference>
<dbReference type="RefSeq" id="WP_162671025.1">
    <property type="nucleotide sequence ID" value="NZ_LR593886.1"/>
</dbReference>
<dbReference type="KEGG" id="gms:SOIL9_09270"/>
<accession>A0A6P2D9J1</accession>
<dbReference type="EMBL" id="LR593886">
    <property type="protein sequence ID" value="VTR97025.1"/>
    <property type="molecule type" value="Genomic_DNA"/>
</dbReference>
<gene>
    <name evidence="3" type="ORF">SOIL9_09270</name>
</gene>
<feature type="domain" description="Helix-turn-helix" evidence="2">
    <location>
        <begin position="42"/>
        <end position="92"/>
    </location>
</feature>
<protein>
    <recommendedName>
        <fullName evidence="2">Helix-turn-helix domain-containing protein</fullName>
    </recommendedName>
</protein>
<dbReference type="Proteomes" id="UP000464178">
    <property type="component" value="Chromosome"/>
</dbReference>